<evidence type="ECO:0000256" key="4">
    <source>
        <dbReference type="ARBA" id="ARBA00022448"/>
    </source>
</evidence>
<dbReference type="GO" id="GO:0006611">
    <property type="term" value="P:protein export from nucleus"/>
    <property type="evidence" value="ECO:0007669"/>
    <property type="project" value="TreeGrafter"/>
</dbReference>
<evidence type="ECO:0000256" key="5">
    <source>
        <dbReference type="ARBA" id="ARBA00022490"/>
    </source>
</evidence>
<evidence type="ECO:0000256" key="1">
    <source>
        <dbReference type="ARBA" id="ARBA00004123"/>
    </source>
</evidence>
<dbReference type="AlphaFoldDB" id="A0A2G9S432"/>
<proteinExistence type="inferred from homology"/>
<dbReference type="GO" id="GO:0005643">
    <property type="term" value="C:nuclear pore"/>
    <property type="evidence" value="ECO:0007669"/>
    <property type="project" value="TreeGrafter"/>
</dbReference>
<dbReference type="GO" id="GO:0005737">
    <property type="term" value="C:cytoplasm"/>
    <property type="evidence" value="ECO:0007669"/>
    <property type="project" value="UniProtKB-SubCell"/>
</dbReference>
<keyword evidence="4" id="KW-0813">Transport</keyword>
<dbReference type="EMBL" id="KV929582">
    <property type="protein sequence ID" value="PIO34892.1"/>
    <property type="molecule type" value="Genomic_DNA"/>
</dbReference>
<comment type="subcellular location">
    <subcellularLocation>
        <location evidence="2">Cytoplasm</location>
    </subcellularLocation>
    <subcellularLocation>
        <location evidence="1">Nucleus</location>
    </subcellularLocation>
</comment>
<dbReference type="Proteomes" id="UP000228934">
    <property type="component" value="Unassembled WGS sequence"/>
</dbReference>
<reference evidence="9" key="1">
    <citation type="journal article" date="2017" name="Nat. Commun.">
        <title>The North American bullfrog draft genome provides insight into hormonal regulation of long noncoding RNA.</title>
        <authorList>
            <person name="Hammond S.A."/>
            <person name="Warren R.L."/>
            <person name="Vandervalk B.P."/>
            <person name="Kucuk E."/>
            <person name="Khan H."/>
            <person name="Gibb E.A."/>
            <person name="Pandoh P."/>
            <person name="Kirk H."/>
            <person name="Zhao Y."/>
            <person name="Jones M."/>
            <person name="Mungall A.J."/>
            <person name="Coope R."/>
            <person name="Pleasance S."/>
            <person name="Moore R.A."/>
            <person name="Holt R.A."/>
            <person name="Round J.M."/>
            <person name="Ohora S."/>
            <person name="Walle B.V."/>
            <person name="Veldhoen N."/>
            <person name="Helbing C.C."/>
            <person name="Birol I."/>
        </authorList>
    </citation>
    <scope>NUCLEOTIDE SEQUENCE [LARGE SCALE GENOMIC DNA]</scope>
</reference>
<accession>A0A2G9S432</accession>
<dbReference type="Gene3D" id="1.25.10.10">
    <property type="entry name" value="Leucine-rich Repeat Variant"/>
    <property type="match status" value="1"/>
</dbReference>
<dbReference type="GO" id="GO:0005049">
    <property type="term" value="F:nuclear export signal receptor activity"/>
    <property type="evidence" value="ECO:0007669"/>
    <property type="project" value="InterPro"/>
</dbReference>
<evidence type="ECO:0000313" key="8">
    <source>
        <dbReference type="EMBL" id="PIO34892.1"/>
    </source>
</evidence>
<evidence type="ECO:0000313" key="9">
    <source>
        <dbReference type="Proteomes" id="UP000228934"/>
    </source>
</evidence>
<dbReference type="PANTHER" id="PTHR12596:SF1">
    <property type="entry name" value="EXPORTIN-4"/>
    <property type="match status" value="1"/>
</dbReference>
<gene>
    <name evidence="8" type="ORF">AB205_0108880</name>
</gene>
<protein>
    <submittedName>
        <fullName evidence="8">Uncharacterized protein</fullName>
    </submittedName>
</protein>
<dbReference type="PANTHER" id="PTHR12596">
    <property type="entry name" value="EXPORTIN 4,7-RELATED"/>
    <property type="match status" value="1"/>
</dbReference>
<evidence type="ECO:0000256" key="6">
    <source>
        <dbReference type="ARBA" id="ARBA00022927"/>
    </source>
</evidence>
<comment type="similarity">
    <text evidence="3">Belongs to the exportin family.</text>
</comment>
<sequence length="221" mass="25200">MFAKKSQYMLKASISGCGVHPIPCCPIDVPSGQFCKALTAFSDSVHIAASCIVWLFVPEKYFLLFLQSKAMNLYEACLTLLQVYSKNNLGRKRIDVTAEEDQYQDLLLIMELLTNLLSKEFIDFSDTDEVFRPHEQGQATNRPVSAADVVLYGVNIVLPLMSQDLLKFPSLCNQYYKLITFICEIFPEKIPQLPEDLFKSLMYSLELGMTSYPFHLNRNQL</sequence>
<evidence type="ECO:0000256" key="2">
    <source>
        <dbReference type="ARBA" id="ARBA00004496"/>
    </source>
</evidence>
<name>A0A2G9S432_AQUCT</name>
<evidence type="ECO:0000256" key="7">
    <source>
        <dbReference type="ARBA" id="ARBA00023242"/>
    </source>
</evidence>
<keyword evidence="6" id="KW-0653">Protein transport</keyword>
<keyword evidence="5" id="KW-0963">Cytoplasm</keyword>
<dbReference type="OrthoDB" id="5548448at2759"/>
<organism evidence="8 9">
    <name type="scientific">Aquarana catesbeiana</name>
    <name type="common">American bullfrog</name>
    <name type="synonym">Rana catesbeiana</name>
    <dbReference type="NCBI Taxonomy" id="8400"/>
    <lineage>
        <taxon>Eukaryota</taxon>
        <taxon>Metazoa</taxon>
        <taxon>Chordata</taxon>
        <taxon>Craniata</taxon>
        <taxon>Vertebrata</taxon>
        <taxon>Euteleostomi</taxon>
        <taxon>Amphibia</taxon>
        <taxon>Batrachia</taxon>
        <taxon>Anura</taxon>
        <taxon>Neobatrachia</taxon>
        <taxon>Ranoidea</taxon>
        <taxon>Ranidae</taxon>
        <taxon>Aquarana</taxon>
    </lineage>
</organism>
<evidence type="ECO:0000256" key="3">
    <source>
        <dbReference type="ARBA" id="ARBA00009466"/>
    </source>
</evidence>
<keyword evidence="7" id="KW-0539">Nucleus</keyword>
<dbReference type="InterPro" id="IPR011989">
    <property type="entry name" value="ARM-like"/>
</dbReference>
<keyword evidence="9" id="KW-1185">Reference proteome</keyword>
<dbReference type="InterPro" id="IPR044189">
    <property type="entry name" value="XPO4/7-like"/>
</dbReference>